<dbReference type="Gene3D" id="3.40.50.80">
    <property type="entry name" value="Nucleotide-binding domain of ferredoxin-NADP reductase (FNR) module"/>
    <property type="match status" value="1"/>
</dbReference>
<dbReference type="Pfam" id="PF08030">
    <property type="entry name" value="NAD_binding_6"/>
    <property type="match status" value="1"/>
</dbReference>
<dbReference type="PANTHER" id="PTHR42815:SF2">
    <property type="entry name" value="FAD-BINDING, PUTATIVE (AFU_ORTHOLOGUE AFUA_6G07600)-RELATED"/>
    <property type="match status" value="1"/>
</dbReference>
<dbReference type="Proteomes" id="UP000053820">
    <property type="component" value="Unassembled WGS sequence"/>
</dbReference>
<dbReference type="PANTHER" id="PTHR42815">
    <property type="entry name" value="FAD-BINDING, PUTATIVE (AFU_ORTHOLOGUE AFUA_6G07600)-RELATED"/>
    <property type="match status" value="1"/>
</dbReference>
<sequence length="656" mass="71784">MGALNGWHKGERVIQRKLGFDGVVSQSWAAIHPEMTEQHQRFHTTRLPFIPITTLDEKQRPWSSILAGHDGKPGFATSNHFGELTMHAGVWEGDPFAENVKASNDQPMLIAGIGVEFSTRRRNKFAGYIESIERDGSSLHVRSVVNEALGNCPKYINIREFVPYPNTKPRIVHRSLELSATERLPDDVISLIHESDTLFLGTVYKASETDRERFPSHAGMNHRGGKAGFVRVRPSDGRTIVLPDYSGNRLMTSLGNIEATPLAGVTFVSFTTGSILYLTGNAQNIVGPEAQRIMPRTNALTTVYVTGFVFVTNALPVRQKPGTSVQPSPYSPPIRLLAEETSSKYFDGLADQLTVTLASIELHSPDLATFTFQYSNPLDIVPGQTAILDFKSFVGSSPYKHMAPDDPKAVNDDRIRTWTISYSSSWSEPLSSKKDGPSTFALTMRHKPGGAVTGALFSIANKLAEVRPELLKDSRPLEMGVPLVGIAGDFTLSAPTDSHSQQPRKLLWVAGGIGLTPFLAMLAGLRRKGEEKEVDITLVLSTREPDMLLPLIMRSAQPNETSETTNSVNLTIHVFSRSPLSPATPPDMTTQTGLSVSVEHHAGRLDKTSFLSLGIEDAAAREVFVCGPEDFEKVVIGALQEVGVVSQKVKREGFAY</sequence>
<evidence type="ECO:0000259" key="2">
    <source>
        <dbReference type="Pfam" id="PF08030"/>
    </source>
</evidence>
<keyword evidence="1" id="KW-0560">Oxidoreductase</keyword>
<protein>
    <recommendedName>
        <fullName evidence="2">Ferric reductase NAD binding domain-containing protein</fullName>
    </recommendedName>
</protein>
<dbReference type="GO" id="GO:0016491">
    <property type="term" value="F:oxidoreductase activity"/>
    <property type="evidence" value="ECO:0007669"/>
    <property type="project" value="UniProtKB-KW"/>
</dbReference>
<dbReference type="Gene3D" id="2.30.110.10">
    <property type="entry name" value="Electron Transport, Fmn-binding Protein, Chain A"/>
    <property type="match status" value="1"/>
</dbReference>
<dbReference type="InterPro" id="IPR017938">
    <property type="entry name" value="Riboflavin_synthase-like_b-brl"/>
</dbReference>
<dbReference type="EMBL" id="KN839883">
    <property type="protein sequence ID" value="KIJ59645.1"/>
    <property type="molecule type" value="Genomic_DNA"/>
</dbReference>
<keyword evidence="4" id="KW-1185">Reference proteome</keyword>
<feature type="domain" description="Ferric reductase NAD binding" evidence="2">
    <location>
        <begin position="505"/>
        <end position="579"/>
    </location>
</feature>
<reference evidence="3 4" key="1">
    <citation type="submission" date="2014-04" db="EMBL/GenBank/DDBJ databases">
        <title>Evolutionary Origins and Diversification of the Mycorrhizal Mutualists.</title>
        <authorList>
            <consortium name="DOE Joint Genome Institute"/>
            <consortium name="Mycorrhizal Genomics Consortium"/>
            <person name="Kohler A."/>
            <person name="Kuo A."/>
            <person name="Nagy L.G."/>
            <person name="Floudas D."/>
            <person name="Copeland A."/>
            <person name="Barry K.W."/>
            <person name="Cichocki N."/>
            <person name="Veneault-Fourrey C."/>
            <person name="LaButti K."/>
            <person name="Lindquist E.A."/>
            <person name="Lipzen A."/>
            <person name="Lundell T."/>
            <person name="Morin E."/>
            <person name="Murat C."/>
            <person name="Riley R."/>
            <person name="Ohm R."/>
            <person name="Sun H."/>
            <person name="Tunlid A."/>
            <person name="Henrissat B."/>
            <person name="Grigoriev I.V."/>
            <person name="Hibbett D.S."/>
            <person name="Martin F."/>
        </authorList>
    </citation>
    <scope>NUCLEOTIDE SEQUENCE [LARGE SCALE GENOMIC DNA]</scope>
    <source>
        <strain evidence="3 4">MD-312</strain>
    </source>
</reference>
<evidence type="ECO:0000256" key="1">
    <source>
        <dbReference type="ARBA" id="ARBA00023002"/>
    </source>
</evidence>
<proteinExistence type="predicted"/>
<organism evidence="3 4">
    <name type="scientific">Hydnomerulius pinastri MD-312</name>
    <dbReference type="NCBI Taxonomy" id="994086"/>
    <lineage>
        <taxon>Eukaryota</taxon>
        <taxon>Fungi</taxon>
        <taxon>Dikarya</taxon>
        <taxon>Basidiomycota</taxon>
        <taxon>Agaricomycotina</taxon>
        <taxon>Agaricomycetes</taxon>
        <taxon>Agaricomycetidae</taxon>
        <taxon>Boletales</taxon>
        <taxon>Boletales incertae sedis</taxon>
        <taxon>Leucogyrophana</taxon>
    </lineage>
</organism>
<gene>
    <name evidence="3" type="ORF">HYDPIDRAFT_140425</name>
</gene>
<accession>A0A0C9VPQ0</accession>
<name>A0A0C9VPQ0_9AGAM</name>
<dbReference type="InterPro" id="IPR039261">
    <property type="entry name" value="FNR_nucleotide-bd"/>
</dbReference>
<evidence type="ECO:0000313" key="4">
    <source>
        <dbReference type="Proteomes" id="UP000053820"/>
    </source>
</evidence>
<evidence type="ECO:0000313" key="3">
    <source>
        <dbReference type="EMBL" id="KIJ59645.1"/>
    </source>
</evidence>
<dbReference type="SUPFAM" id="SSF52343">
    <property type="entry name" value="Ferredoxin reductase-like, C-terminal NADP-linked domain"/>
    <property type="match status" value="1"/>
</dbReference>
<dbReference type="InterPro" id="IPR012349">
    <property type="entry name" value="Split_barrel_FMN-bd"/>
</dbReference>
<dbReference type="OrthoDB" id="436496at2759"/>
<dbReference type="SUPFAM" id="SSF63380">
    <property type="entry name" value="Riboflavin synthase domain-like"/>
    <property type="match status" value="1"/>
</dbReference>
<dbReference type="HOGENOM" id="CLU_017006_1_0_1"/>
<dbReference type="AlphaFoldDB" id="A0A0C9VPQ0"/>
<dbReference type="InterPro" id="IPR013121">
    <property type="entry name" value="Fe_red_NAD-bd_6"/>
</dbReference>